<protein>
    <submittedName>
        <fullName evidence="1">Unannotated protein</fullName>
    </submittedName>
</protein>
<proteinExistence type="predicted"/>
<organism evidence="1">
    <name type="scientific">freshwater metagenome</name>
    <dbReference type="NCBI Taxonomy" id="449393"/>
    <lineage>
        <taxon>unclassified sequences</taxon>
        <taxon>metagenomes</taxon>
        <taxon>ecological metagenomes</taxon>
    </lineage>
</organism>
<sequence>MKRSYRVRLAYRDRVVVLAAKDLESSALIRGDRDNGNDSFGDLTREYDGGVSAFWGLPFTFLRTKLEPPTPTADEALVGMTAAAAFGTGGLSVTTIAMSALSSVLP</sequence>
<name>A0A6J7HKW0_9ZZZZ</name>
<evidence type="ECO:0000313" key="1">
    <source>
        <dbReference type="EMBL" id="CAB4919156.1"/>
    </source>
</evidence>
<dbReference type="EMBL" id="CAFBLX010000347">
    <property type="protein sequence ID" value="CAB4919156.1"/>
    <property type="molecule type" value="Genomic_DNA"/>
</dbReference>
<dbReference type="AlphaFoldDB" id="A0A6J7HKW0"/>
<gene>
    <name evidence="1" type="ORF">UFOPK3472_03481</name>
</gene>
<reference evidence="1" key="1">
    <citation type="submission" date="2020-05" db="EMBL/GenBank/DDBJ databases">
        <authorList>
            <person name="Chiriac C."/>
            <person name="Salcher M."/>
            <person name="Ghai R."/>
            <person name="Kavagutti S V."/>
        </authorList>
    </citation>
    <scope>NUCLEOTIDE SEQUENCE</scope>
</reference>
<accession>A0A6J7HKW0</accession>